<protein>
    <submittedName>
        <fullName evidence="2">Transporter family-2 protein</fullName>
    </submittedName>
</protein>
<keyword evidence="1" id="KW-0812">Transmembrane</keyword>
<feature type="transmembrane region" description="Helical" evidence="1">
    <location>
        <begin position="76"/>
        <end position="94"/>
    </location>
</feature>
<dbReference type="Proteomes" id="UP000580856">
    <property type="component" value="Unassembled WGS sequence"/>
</dbReference>
<dbReference type="PANTHER" id="PTHR34821:SF2">
    <property type="entry name" value="INNER MEMBRANE PROTEIN YDCZ"/>
    <property type="match status" value="1"/>
</dbReference>
<feature type="transmembrane region" description="Helical" evidence="1">
    <location>
        <begin position="129"/>
        <end position="145"/>
    </location>
</feature>
<reference evidence="2 3" key="1">
    <citation type="submission" date="2020-03" db="EMBL/GenBank/DDBJ databases">
        <title>Genomic Encyclopedia of Type Strains, Phase IV (KMG-IV): sequencing the most valuable type-strain genomes for metagenomic binning, comparative biology and taxonomic classification.</title>
        <authorList>
            <person name="Goeker M."/>
        </authorList>
    </citation>
    <scope>NUCLEOTIDE SEQUENCE [LARGE SCALE GENOMIC DNA]</scope>
    <source>
        <strain evidence="2 3">DSM 24233</strain>
    </source>
</reference>
<feature type="transmembrane region" description="Helical" evidence="1">
    <location>
        <begin position="100"/>
        <end position="122"/>
    </location>
</feature>
<organism evidence="2 3">
    <name type="scientific">Desulfobaculum xiamenense</name>
    <dbReference type="NCBI Taxonomy" id="995050"/>
    <lineage>
        <taxon>Bacteria</taxon>
        <taxon>Pseudomonadati</taxon>
        <taxon>Thermodesulfobacteriota</taxon>
        <taxon>Desulfovibrionia</taxon>
        <taxon>Desulfovibrionales</taxon>
        <taxon>Desulfovibrionaceae</taxon>
        <taxon>Desulfobaculum</taxon>
    </lineage>
</organism>
<dbReference type="AlphaFoldDB" id="A0A846QL42"/>
<dbReference type="PANTHER" id="PTHR34821">
    <property type="entry name" value="INNER MEMBRANE PROTEIN YDCZ"/>
    <property type="match status" value="1"/>
</dbReference>
<feature type="transmembrane region" description="Helical" evidence="1">
    <location>
        <begin position="34"/>
        <end position="55"/>
    </location>
</feature>
<gene>
    <name evidence="2" type="ORF">GGQ74_002571</name>
</gene>
<dbReference type="GO" id="GO:0005886">
    <property type="term" value="C:plasma membrane"/>
    <property type="evidence" value="ECO:0007669"/>
    <property type="project" value="TreeGrafter"/>
</dbReference>
<keyword evidence="3" id="KW-1185">Reference proteome</keyword>
<dbReference type="RefSeq" id="WP_167941929.1">
    <property type="nucleotide sequence ID" value="NZ_JAATJA010000002.1"/>
</dbReference>
<keyword evidence="1" id="KW-1133">Transmembrane helix</keyword>
<evidence type="ECO:0000313" key="3">
    <source>
        <dbReference type="Proteomes" id="UP000580856"/>
    </source>
</evidence>
<evidence type="ECO:0000313" key="2">
    <source>
        <dbReference type="EMBL" id="NJB68898.1"/>
    </source>
</evidence>
<dbReference type="Pfam" id="PF04657">
    <property type="entry name" value="DMT_YdcZ"/>
    <property type="match status" value="1"/>
</dbReference>
<dbReference type="EMBL" id="JAATJA010000002">
    <property type="protein sequence ID" value="NJB68898.1"/>
    <property type="molecule type" value="Genomic_DNA"/>
</dbReference>
<comment type="caution">
    <text evidence="2">The sequence shown here is derived from an EMBL/GenBank/DDBJ whole genome shotgun (WGS) entry which is preliminary data.</text>
</comment>
<name>A0A846QL42_9BACT</name>
<evidence type="ECO:0000256" key="1">
    <source>
        <dbReference type="SAM" id="Phobius"/>
    </source>
</evidence>
<accession>A0A846QL42</accession>
<keyword evidence="1" id="KW-0472">Membrane</keyword>
<sequence length="148" mass="15559">MQLLILLAVALMAGAAASLQVGVNIRLREWAGDPVAAAFVSFLVGTVTLAAYMLATRIPWPQIDGASRLPLWHWSGGVLGAFIVASTVIVAPRLGAATTLSLMVAGQMLTALALDHFALFGYPQHTASPLRMLGIALIVAGVIVIRRF</sequence>
<proteinExistence type="predicted"/>
<dbReference type="InterPro" id="IPR006750">
    <property type="entry name" value="YdcZ"/>
</dbReference>